<comment type="caution">
    <text evidence="2">The sequence shown here is derived from an EMBL/GenBank/DDBJ whole genome shotgun (WGS) entry which is preliminary data.</text>
</comment>
<dbReference type="AlphaFoldDB" id="A0A099KRS9"/>
<gene>
    <name evidence="2" type="ORF">GAB14E_0490</name>
</gene>
<organism evidence="2 3">
    <name type="scientific">Colwellia psychrerythraea</name>
    <name type="common">Vibrio psychroerythus</name>
    <dbReference type="NCBI Taxonomy" id="28229"/>
    <lineage>
        <taxon>Bacteria</taxon>
        <taxon>Pseudomonadati</taxon>
        <taxon>Pseudomonadota</taxon>
        <taxon>Gammaproteobacteria</taxon>
        <taxon>Alteromonadales</taxon>
        <taxon>Colwelliaceae</taxon>
        <taxon>Colwellia</taxon>
    </lineage>
</organism>
<feature type="transmembrane region" description="Helical" evidence="1">
    <location>
        <begin position="21"/>
        <end position="40"/>
    </location>
</feature>
<evidence type="ECO:0000313" key="3">
    <source>
        <dbReference type="Proteomes" id="UP000029868"/>
    </source>
</evidence>
<keyword evidence="1" id="KW-0812">Transmembrane</keyword>
<reference evidence="2 3" key="1">
    <citation type="submission" date="2014-08" db="EMBL/GenBank/DDBJ databases">
        <title>Genomic and Phenotypic Diversity of Colwellia psychrerythraea strains from Disparate Marine Basins.</title>
        <authorList>
            <person name="Techtmann S.M."/>
            <person name="Stelling S.C."/>
            <person name="Utturkar S.M."/>
            <person name="Alshibli N."/>
            <person name="Harris A."/>
            <person name="Brown S.D."/>
            <person name="Hazen T.C."/>
        </authorList>
    </citation>
    <scope>NUCLEOTIDE SEQUENCE [LARGE SCALE GENOMIC DNA]</scope>
    <source>
        <strain evidence="2 3">GAB14E</strain>
    </source>
</reference>
<dbReference type="PATRIC" id="fig|28229.3.peg.2510"/>
<accession>A0A099KRS9</accession>
<keyword evidence="1" id="KW-0472">Membrane</keyword>
<evidence type="ECO:0000313" key="2">
    <source>
        <dbReference type="EMBL" id="KGJ92368.1"/>
    </source>
</evidence>
<name>A0A099KRS9_COLPS</name>
<keyword evidence="1" id="KW-1133">Transmembrane helix</keyword>
<protein>
    <recommendedName>
        <fullName evidence="4">MSHA biogenesis protein MshF</fullName>
    </recommendedName>
</protein>
<dbReference type="Proteomes" id="UP000029868">
    <property type="component" value="Unassembled WGS sequence"/>
</dbReference>
<proteinExistence type="predicted"/>
<sequence length="166" mass="18963">MNIMAKPPSYADKRQRSVVEFIIVVVIIVVMMKFLLDLFFSQQEQITNTAFVGLAQSFTSKINVIHGQWLMDKQPNTVVLSRMNSKEKQYVQVNKLGWVDNNHLSLACHKIWQQTLTMPLQVVKSAVVAIEIQNNSLKSGRLCRYSIANGQSFDYRSDTGKVRQVN</sequence>
<evidence type="ECO:0008006" key="4">
    <source>
        <dbReference type="Google" id="ProtNLM"/>
    </source>
</evidence>
<evidence type="ECO:0000256" key="1">
    <source>
        <dbReference type="SAM" id="Phobius"/>
    </source>
</evidence>
<dbReference type="EMBL" id="JQEC01000033">
    <property type="protein sequence ID" value="KGJ92368.1"/>
    <property type="molecule type" value="Genomic_DNA"/>
</dbReference>